<dbReference type="Proteomes" id="UP000694392">
    <property type="component" value="Unplaced"/>
</dbReference>
<reference evidence="10" key="1">
    <citation type="submission" date="2025-08" db="UniProtKB">
        <authorList>
            <consortium name="Ensembl"/>
        </authorList>
    </citation>
    <scope>IDENTIFICATION</scope>
</reference>
<feature type="region of interest" description="Disordered" evidence="9">
    <location>
        <begin position="100"/>
        <end position="132"/>
    </location>
</feature>
<name>A0A8D0G687_SPHPU</name>
<dbReference type="Ensembl" id="ENSSPUT00000000765.1">
    <property type="protein sequence ID" value="ENSSPUP00000000724.1"/>
    <property type="gene ID" value="ENSSPUG00000000605.1"/>
</dbReference>
<evidence type="ECO:0000256" key="2">
    <source>
        <dbReference type="ARBA" id="ARBA00007232"/>
    </source>
</evidence>
<keyword evidence="4" id="KW-0689">Ribosomal protein</keyword>
<dbReference type="GeneTree" id="ENSGT00390000005763"/>
<gene>
    <name evidence="10" type="primary">MRPL52</name>
</gene>
<accession>A0A8D0G687</accession>
<evidence type="ECO:0000256" key="8">
    <source>
        <dbReference type="ARBA" id="ARBA00035425"/>
    </source>
</evidence>
<organism evidence="10 11">
    <name type="scientific">Sphenodon punctatus</name>
    <name type="common">Tuatara</name>
    <name type="synonym">Hatteria punctata</name>
    <dbReference type="NCBI Taxonomy" id="8508"/>
    <lineage>
        <taxon>Eukaryota</taxon>
        <taxon>Metazoa</taxon>
        <taxon>Chordata</taxon>
        <taxon>Craniata</taxon>
        <taxon>Vertebrata</taxon>
        <taxon>Euteleostomi</taxon>
        <taxon>Lepidosauria</taxon>
        <taxon>Sphenodontia</taxon>
        <taxon>Sphenodontidae</taxon>
        <taxon>Sphenodon</taxon>
    </lineage>
</organism>
<evidence type="ECO:0000256" key="6">
    <source>
        <dbReference type="ARBA" id="ARBA00023274"/>
    </source>
</evidence>
<dbReference type="OMA" id="RSIDQKW"/>
<dbReference type="Pfam" id="PF18699">
    <property type="entry name" value="MRPL52"/>
    <property type="match status" value="1"/>
</dbReference>
<dbReference type="PANTHER" id="PTHR34090:SF1">
    <property type="entry name" value="LARGE RIBOSOMAL SUBUNIT PROTEIN ML52"/>
    <property type="match status" value="1"/>
</dbReference>
<comment type="subcellular location">
    <subcellularLocation>
        <location evidence="1">Mitochondrion</location>
    </subcellularLocation>
</comment>
<evidence type="ECO:0000256" key="7">
    <source>
        <dbReference type="ARBA" id="ARBA00035181"/>
    </source>
</evidence>
<keyword evidence="6" id="KW-0687">Ribonucleoprotein</keyword>
<reference evidence="10" key="2">
    <citation type="submission" date="2025-09" db="UniProtKB">
        <authorList>
            <consortium name="Ensembl"/>
        </authorList>
    </citation>
    <scope>IDENTIFICATION</scope>
</reference>
<evidence type="ECO:0000313" key="10">
    <source>
        <dbReference type="Ensembl" id="ENSSPUP00000000724.1"/>
    </source>
</evidence>
<evidence type="ECO:0000256" key="9">
    <source>
        <dbReference type="SAM" id="MobiDB-lite"/>
    </source>
</evidence>
<dbReference type="GO" id="GO:0032543">
    <property type="term" value="P:mitochondrial translation"/>
    <property type="evidence" value="ECO:0007669"/>
    <property type="project" value="InterPro"/>
</dbReference>
<keyword evidence="3" id="KW-0809">Transit peptide</keyword>
<evidence type="ECO:0000256" key="1">
    <source>
        <dbReference type="ARBA" id="ARBA00004173"/>
    </source>
</evidence>
<sequence length="132" mass="14777">MAASAVRRLGPKVTRAATSTRNLHCGNVSLAGGDWRARYGFSNSPSGYGPMTDLPDWSFADGRPGIPWKGQVRRKQENEAFARRVAMISKEMDYGIQSLAMQQQKQQQAKEAKRQNRLRPKGGTLQHQKHPK</sequence>
<keyword evidence="5" id="KW-0496">Mitochondrion</keyword>
<comment type="similarity">
    <text evidence="2">Belongs to the mitochondrion-specific ribosomal protein mL52 family.</text>
</comment>
<proteinExistence type="inferred from homology"/>
<evidence type="ECO:0000256" key="4">
    <source>
        <dbReference type="ARBA" id="ARBA00022980"/>
    </source>
</evidence>
<protein>
    <recommendedName>
        <fullName evidence="7">Large ribosomal subunit protein mL52</fullName>
    </recommendedName>
    <alternativeName>
        <fullName evidence="8">39S ribosomal protein L52, mitochondrial</fullName>
    </alternativeName>
</protein>
<evidence type="ECO:0000256" key="3">
    <source>
        <dbReference type="ARBA" id="ARBA00022946"/>
    </source>
</evidence>
<dbReference type="PANTHER" id="PTHR34090">
    <property type="entry name" value="39S RIBOSOMAL PROTEIN L52, MITOCHONDRIAL"/>
    <property type="match status" value="1"/>
</dbReference>
<evidence type="ECO:0000313" key="11">
    <source>
        <dbReference type="Proteomes" id="UP000694392"/>
    </source>
</evidence>
<dbReference type="GO" id="GO:0005762">
    <property type="term" value="C:mitochondrial large ribosomal subunit"/>
    <property type="evidence" value="ECO:0007669"/>
    <property type="project" value="Ensembl"/>
</dbReference>
<dbReference type="AlphaFoldDB" id="A0A8D0G687"/>
<dbReference type="InterPro" id="IPR034596">
    <property type="entry name" value="Ribosomal_mL52"/>
</dbReference>
<keyword evidence="11" id="KW-1185">Reference proteome</keyword>
<dbReference type="GO" id="GO:0003735">
    <property type="term" value="F:structural constituent of ribosome"/>
    <property type="evidence" value="ECO:0007669"/>
    <property type="project" value="InterPro"/>
</dbReference>
<evidence type="ECO:0000256" key="5">
    <source>
        <dbReference type="ARBA" id="ARBA00023128"/>
    </source>
</evidence>
<dbReference type="GO" id="GO:0005654">
    <property type="term" value="C:nucleoplasm"/>
    <property type="evidence" value="ECO:0007669"/>
    <property type="project" value="Ensembl"/>
</dbReference>